<dbReference type="CDD" id="cd08397">
    <property type="entry name" value="C2_PI3K_class_III"/>
    <property type="match status" value="1"/>
</dbReference>
<evidence type="ECO:0000256" key="8">
    <source>
        <dbReference type="PIRNR" id="PIRNR000587"/>
    </source>
</evidence>
<dbReference type="SMART" id="SM00142">
    <property type="entry name" value="PI3K_C2"/>
    <property type="match status" value="1"/>
</dbReference>
<evidence type="ECO:0000313" key="14">
    <source>
        <dbReference type="EMBL" id="GBN26368.1"/>
    </source>
</evidence>
<dbReference type="InterPro" id="IPR042236">
    <property type="entry name" value="PI3K_accessory_sf"/>
</dbReference>
<evidence type="ECO:0000256" key="9">
    <source>
        <dbReference type="PROSITE-ProRule" id="PRU00880"/>
    </source>
</evidence>
<dbReference type="Proteomes" id="UP000499080">
    <property type="component" value="Unassembled WGS sequence"/>
</dbReference>
<dbReference type="PIRSF" id="PIRSF000587">
    <property type="entry name" value="PI3K_Vps34"/>
    <property type="match status" value="1"/>
</dbReference>
<dbReference type="InterPro" id="IPR011009">
    <property type="entry name" value="Kinase-like_dom_sf"/>
</dbReference>
<dbReference type="InterPro" id="IPR036940">
    <property type="entry name" value="PI3/4_kinase_cat_sf"/>
</dbReference>
<dbReference type="Pfam" id="PF00792">
    <property type="entry name" value="PI3K_C2"/>
    <property type="match status" value="1"/>
</dbReference>
<dbReference type="PROSITE" id="PS00916">
    <property type="entry name" value="PI3_4_KINASE_2"/>
    <property type="match status" value="1"/>
</dbReference>
<dbReference type="GO" id="GO:0005524">
    <property type="term" value="F:ATP binding"/>
    <property type="evidence" value="ECO:0007669"/>
    <property type="project" value="UniProtKB-UniRule"/>
</dbReference>
<comment type="catalytic activity">
    <reaction evidence="7">
        <text>a 1,2-diacyl-sn-glycero-3-phospho-(1D-myo-inositol) + ATP = a 1,2-diacyl-sn-glycero-3-phospho-(1D-myo-inositol-3-phosphate) + ADP + H(+)</text>
        <dbReference type="Rhea" id="RHEA:12709"/>
        <dbReference type="ChEBI" id="CHEBI:15378"/>
        <dbReference type="ChEBI" id="CHEBI:30616"/>
        <dbReference type="ChEBI" id="CHEBI:57880"/>
        <dbReference type="ChEBI" id="CHEBI:58088"/>
        <dbReference type="ChEBI" id="CHEBI:456216"/>
        <dbReference type="EC" id="2.7.1.137"/>
    </reaction>
    <physiologicalReaction direction="left-to-right" evidence="7">
        <dbReference type="Rhea" id="RHEA:12710"/>
    </physiologicalReaction>
</comment>
<dbReference type="OrthoDB" id="67688at2759"/>
<dbReference type="GO" id="GO:0005777">
    <property type="term" value="C:peroxisome"/>
    <property type="evidence" value="ECO:0007669"/>
    <property type="project" value="TreeGrafter"/>
</dbReference>
<dbReference type="Gene3D" id="1.10.1070.11">
    <property type="entry name" value="Phosphatidylinositol 3-/4-kinase, catalytic domain"/>
    <property type="match status" value="1"/>
</dbReference>
<dbReference type="EMBL" id="BGPR01007374">
    <property type="protein sequence ID" value="GBN26368.1"/>
    <property type="molecule type" value="Genomic_DNA"/>
</dbReference>
<evidence type="ECO:0000256" key="4">
    <source>
        <dbReference type="ARBA" id="ARBA00022741"/>
    </source>
</evidence>
<dbReference type="InterPro" id="IPR016024">
    <property type="entry name" value="ARM-type_fold"/>
</dbReference>
<dbReference type="Gene3D" id="1.25.40.70">
    <property type="entry name" value="Phosphatidylinositol 3-kinase, accessory domain (PIK)"/>
    <property type="match status" value="1"/>
</dbReference>
<dbReference type="SUPFAM" id="SSF56112">
    <property type="entry name" value="Protein kinase-like (PK-like)"/>
    <property type="match status" value="1"/>
</dbReference>
<dbReference type="PROSITE" id="PS51545">
    <property type="entry name" value="PIK_HELICAL"/>
    <property type="match status" value="1"/>
</dbReference>
<feature type="compositionally biased region" description="Basic and acidic residues" evidence="10">
    <location>
        <begin position="431"/>
        <end position="444"/>
    </location>
</feature>
<dbReference type="GO" id="GO:0034271">
    <property type="term" value="C:phosphatidylinositol 3-kinase complex, class III, type I"/>
    <property type="evidence" value="ECO:0007669"/>
    <property type="project" value="TreeGrafter"/>
</dbReference>
<protein>
    <recommendedName>
        <fullName evidence="2 8">Phosphatidylinositol 3-kinase catalytic subunit type 3</fullName>
        <ecNumber evidence="1 8">2.7.1.137</ecNumber>
    </recommendedName>
</protein>
<dbReference type="FunFam" id="3.30.1010.10:FF:000002">
    <property type="entry name" value="Phosphatidylinositol 3-kinase catalytic subunit type 3"/>
    <property type="match status" value="1"/>
</dbReference>
<dbReference type="InterPro" id="IPR008290">
    <property type="entry name" value="PI3K_Vps34"/>
</dbReference>
<name>A0A4Y2MGT9_ARAVE</name>
<dbReference type="FunFam" id="1.10.1070.11:FF:000002">
    <property type="entry name" value="Phosphatidylinositol 3-kinase catalytic subunit type 3"/>
    <property type="match status" value="1"/>
</dbReference>
<evidence type="ECO:0000256" key="10">
    <source>
        <dbReference type="SAM" id="MobiDB-lite"/>
    </source>
</evidence>
<accession>A0A4Y2MGT9</accession>
<dbReference type="SUPFAM" id="SSF49562">
    <property type="entry name" value="C2 domain (Calcium/lipid-binding domain, CaLB)"/>
    <property type="match status" value="1"/>
</dbReference>
<evidence type="ECO:0000256" key="5">
    <source>
        <dbReference type="ARBA" id="ARBA00022777"/>
    </source>
</evidence>
<dbReference type="GO" id="GO:0034272">
    <property type="term" value="C:phosphatidylinositol 3-kinase complex, class III, type II"/>
    <property type="evidence" value="ECO:0007669"/>
    <property type="project" value="TreeGrafter"/>
</dbReference>
<dbReference type="EC" id="2.7.1.137" evidence="1 8"/>
<dbReference type="InterPro" id="IPR018936">
    <property type="entry name" value="PI3/4_kinase_CS"/>
</dbReference>
<organism evidence="14 15">
    <name type="scientific">Araneus ventricosus</name>
    <name type="common">Orbweaver spider</name>
    <name type="synonym">Epeira ventricosa</name>
    <dbReference type="NCBI Taxonomy" id="182803"/>
    <lineage>
        <taxon>Eukaryota</taxon>
        <taxon>Metazoa</taxon>
        <taxon>Ecdysozoa</taxon>
        <taxon>Arthropoda</taxon>
        <taxon>Chelicerata</taxon>
        <taxon>Arachnida</taxon>
        <taxon>Araneae</taxon>
        <taxon>Araneomorphae</taxon>
        <taxon>Entelegynae</taxon>
        <taxon>Araneoidea</taxon>
        <taxon>Araneidae</taxon>
        <taxon>Araneus</taxon>
    </lineage>
</organism>
<evidence type="ECO:0000256" key="2">
    <source>
        <dbReference type="ARBA" id="ARBA00019787"/>
    </source>
</evidence>
<dbReference type="Pfam" id="PF00454">
    <property type="entry name" value="PI3_PI4_kinase"/>
    <property type="match status" value="1"/>
</dbReference>
<dbReference type="InterPro" id="IPR001263">
    <property type="entry name" value="PI3K_accessory_dom"/>
</dbReference>
<dbReference type="PANTHER" id="PTHR10048">
    <property type="entry name" value="PHOSPHATIDYLINOSITOL KINASE"/>
    <property type="match status" value="1"/>
</dbReference>
<keyword evidence="15" id="KW-1185">Reference proteome</keyword>
<dbReference type="PROSITE" id="PS51547">
    <property type="entry name" value="C2_PI3K"/>
    <property type="match status" value="1"/>
</dbReference>
<dbReference type="InterPro" id="IPR000403">
    <property type="entry name" value="PI3/4_kinase_cat_dom"/>
</dbReference>
<dbReference type="SUPFAM" id="SSF48371">
    <property type="entry name" value="ARM repeat"/>
    <property type="match status" value="1"/>
</dbReference>
<dbReference type="GO" id="GO:0000407">
    <property type="term" value="C:phagophore assembly site"/>
    <property type="evidence" value="ECO:0007669"/>
    <property type="project" value="TreeGrafter"/>
</dbReference>
<keyword evidence="3 8" id="KW-0808">Transferase</keyword>
<dbReference type="PROSITE" id="PS00915">
    <property type="entry name" value="PI3_4_KINASE_1"/>
    <property type="match status" value="1"/>
</dbReference>
<evidence type="ECO:0000256" key="1">
    <source>
        <dbReference type="ARBA" id="ARBA00012073"/>
    </source>
</evidence>
<dbReference type="Gene3D" id="2.60.40.150">
    <property type="entry name" value="C2 domain"/>
    <property type="match status" value="1"/>
</dbReference>
<feature type="domain" description="PIK helical" evidence="12">
    <location>
        <begin position="284"/>
        <end position="518"/>
    </location>
</feature>
<dbReference type="PANTHER" id="PTHR10048:SF7">
    <property type="entry name" value="PHOSPHATIDYLINOSITOL 3-KINASE CATALYTIC SUBUNIT TYPE 3"/>
    <property type="match status" value="1"/>
</dbReference>
<keyword evidence="5 8" id="KW-0418">Kinase</keyword>
<keyword evidence="6 8" id="KW-0067">ATP-binding</keyword>
<evidence type="ECO:0000259" key="12">
    <source>
        <dbReference type="PROSITE" id="PS51545"/>
    </source>
</evidence>
<dbReference type="InterPro" id="IPR002420">
    <property type="entry name" value="PI3K-type_C2_dom"/>
</dbReference>
<dbReference type="GO" id="GO:0048015">
    <property type="term" value="P:phosphatidylinositol-mediated signaling"/>
    <property type="evidence" value="ECO:0007669"/>
    <property type="project" value="TreeGrafter"/>
</dbReference>
<dbReference type="InterPro" id="IPR057756">
    <property type="entry name" value="PI3-kinase_type3/VPS34_cat"/>
</dbReference>
<keyword evidence="4 8" id="KW-0547">Nucleotide-binding</keyword>
<proteinExistence type="inferred from homology"/>
<comment type="similarity">
    <text evidence="8 9">Belongs to the PI3/PI4-kinase family.</text>
</comment>
<dbReference type="Gene3D" id="3.30.1010.10">
    <property type="entry name" value="Phosphatidylinositol 3-kinase Catalytic Subunit, Chain A, domain 4"/>
    <property type="match status" value="1"/>
</dbReference>
<dbReference type="GO" id="GO:0016303">
    <property type="term" value="F:1-phosphatidylinositol-3-kinase activity"/>
    <property type="evidence" value="ECO:0007669"/>
    <property type="project" value="UniProtKB-UniRule"/>
</dbReference>
<reference evidence="14 15" key="1">
    <citation type="journal article" date="2019" name="Sci. Rep.">
        <title>Orb-weaving spider Araneus ventricosus genome elucidates the spidroin gene catalogue.</title>
        <authorList>
            <person name="Kono N."/>
            <person name="Nakamura H."/>
            <person name="Ohtoshi R."/>
            <person name="Moran D.A.P."/>
            <person name="Shinohara A."/>
            <person name="Yoshida Y."/>
            <person name="Fujiwara M."/>
            <person name="Mori M."/>
            <person name="Tomita M."/>
            <person name="Arakawa K."/>
        </authorList>
    </citation>
    <scope>NUCLEOTIDE SEQUENCE [LARGE SCALE GENOMIC DNA]</scope>
</reference>
<dbReference type="GO" id="GO:0006897">
    <property type="term" value="P:endocytosis"/>
    <property type="evidence" value="ECO:0007669"/>
    <property type="project" value="TreeGrafter"/>
</dbReference>
<dbReference type="AlphaFoldDB" id="A0A4Y2MGT9"/>
<evidence type="ECO:0000259" key="13">
    <source>
        <dbReference type="PROSITE" id="PS51547"/>
    </source>
</evidence>
<gene>
    <name evidence="14" type="primary">pik3c3</name>
    <name evidence="14" type="ORF">AVEN_204163_1</name>
</gene>
<dbReference type="GO" id="GO:0000045">
    <property type="term" value="P:autophagosome assembly"/>
    <property type="evidence" value="ECO:0007669"/>
    <property type="project" value="TreeGrafter"/>
</dbReference>
<dbReference type="CDD" id="cd00870">
    <property type="entry name" value="PI3Ka_III"/>
    <property type="match status" value="1"/>
</dbReference>
<feature type="region of interest" description="Disordered" evidence="10">
    <location>
        <begin position="428"/>
        <end position="459"/>
    </location>
</feature>
<evidence type="ECO:0000259" key="11">
    <source>
        <dbReference type="PROSITE" id="PS50290"/>
    </source>
</evidence>
<evidence type="ECO:0000256" key="7">
    <source>
        <dbReference type="ARBA" id="ARBA00023985"/>
    </source>
</evidence>
<evidence type="ECO:0000256" key="3">
    <source>
        <dbReference type="ARBA" id="ARBA00022679"/>
    </source>
</evidence>
<dbReference type="GO" id="GO:0005768">
    <property type="term" value="C:endosome"/>
    <property type="evidence" value="ECO:0007669"/>
    <property type="project" value="TreeGrafter"/>
</dbReference>
<dbReference type="CDD" id="cd00896">
    <property type="entry name" value="PI3Kc_III"/>
    <property type="match status" value="1"/>
</dbReference>
<dbReference type="Pfam" id="PF00613">
    <property type="entry name" value="PI3Ka"/>
    <property type="match status" value="1"/>
</dbReference>
<feature type="domain" description="PI3K/PI4K catalytic" evidence="11">
    <location>
        <begin position="602"/>
        <end position="868"/>
    </location>
</feature>
<dbReference type="SMART" id="SM00146">
    <property type="entry name" value="PI3Kc"/>
    <property type="match status" value="1"/>
</dbReference>
<dbReference type="InterPro" id="IPR035892">
    <property type="entry name" value="C2_domain_sf"/>
</dbReference>
<dbReference type="InterPro" id="IPR015433">
    <property type="entry name" value="PI3/4_kinase"/>
</dbReference>
<dbReference type="SMART" id="SM00145">
    <property type="entry name" value="PI3Ka"/>
    <property type="match status" value="1"/>
</dbReference>
<comment type="caution">
    <text evidence="14">The sequence shown here is derived from an EMBL/GenBank/DDBJ whole genome shotgun (WGS) entry which is preliminary data.</text>
</comment>
<evidence type="ECO:0000313" key="15">
    <source>
        <dbReference type="Proteomes" id="UP000499080"/>
    </source>
</evidence>
<feature type="compositionally biased region" description="Low complexity" evidence="10">
    <location>
        <begin position="446"/>
        <end position="459"/>
    </location>
</feature>
<evidence type="ECO:0000256" key="6">
    <source>
        <dbReference type="ARBA" id="ARBA00022840"/>
    </source>
</evidence>
<feature type="domain" description="C2 PI3K-type" evidence="13">
    <location>
        <begin position="38"/>
        <end position="192"/>
    </location>
</feature>
<sequence>MGDDKHSQTFNYVYSCNMNCNFKIKIGTLEGQPPKPSYKALIDNPMLKFSGLCQDKCSDLYVTCQVFADNQPLAFPVQTSYKAFTTRWNWNEWLTLPVKFCELPRNALLALTVWDILEPNVSVAVGGATVSVFGKYGALRQGMHDLRLWNGAEADGTLNSKTPGKIDCSKEQMSKLSKLTKKHRNGHMIKMDWLDRLTFREIEMINEKEKRSSNFLYLMIEFPRIVVGNKECTLVYFEEDGDALCYNNNSCEIVLIPDPEISGQNLVEAKHHRLARSLRNGPNDRDLKPNAAVKNQLMAICDYLPTKVLTSEEQDLIWKFRFTLINYKKGLAKFLKCVNWKIGSEEKQALDLLARWQAMDVEDALELLSPQYTHPIVRRYAVTRLKQASDEDLLMYLLQLVQALKYENFTEIEKALLDLEKRRSVSSASNDSEKLENFGDHLKMDSSSSSSEPTSLETPFSTIKNMDTDLATFLIERACANETLANYFYWYLIIEVEEPDNHNKENQVKKMYHSVMKRFSLTLQRGPPEYKRRKELLYRGRDFVEKLLSLLKTVARESGGRRKKTERLQALLLDKDIHKIDFLNFEPLPLPLDPSVKVKGIIPEKTTLFKSALMPTRLTFLTVDDKEYVTIFKLGDDLRQDQLILQTIFLMDKLLQHENLDLKLTPYRVLACSSKHGFVQYIESSAINAIIDEYKDIQSYLRTQAPSENGSYGIAAEAMENYVKSLAGYCVITYLLGVGDRHLDNLLLTKTGKLFHIDFGYILGRDPKPMPPQMKLSKEMVDAMGGIHSDFYNMFRQHAVTAFLILRRHGNLFLNLFSLMVDASVPDIALEPDKTVKKVQDKFRFDLSEEECTNMIHTIIEDSISAVMPAVVEQIHRIAQALLIRATALFPAYDRDVLAPRNVCFVLKYCLEITFVGVTFGKHSKCLKKEIPACMVHLDLAKLNKEKDP</sequence>
<dbReference type="PROSITE" id="PS50290">
    <property type="entry name" value="PI3_4_KINASE_3"/>
    <property type="match status" value="1"/>
</dbReference>